<dbReference type="OrthoDB" id="341259at2759"/>
<reference evidence="1 2" key="1">
    <citation type="submission" date="2017-03" db="EMBL/GenBank/DDBJ databases">
        <title>Genomes of endolithic fungi from Antarctica.</title>
        <authorList>
            <person name="Coleine C."/>
            <person name="Masonjones S."/>
            <person name="Stajich J.E."/>
        </authorList>
    </citation>
    <scope>NUCLEOTIDE SEQUENCE [LARGE SCALE GENOMIC DNA]</scope>
    <source>
        <strain evidence="1 2">CCFEE 5187</strain>
    </source>
</reference>
<keyword evidence="2" id="KW-1185">Reference proteome</keyword>
<dbReference type="EMBL" id="NAJN01000993">
    <property type="protein sequence ID" value="TKA66662.1"/>
    <property type="molecule type" value="Genomic_DNA"/>
</dbReference>
<dbReference type="AlphaFoldDB" id="A0A4U0WSY2"/>
<protein>
    <recommendedName>
        <fullName evidence="3">Fungal N-terminal domain-containing protein</fullName>
    </recommendedName>
</protein>
<evidence type="ECO:0000313" key="1">
    <source>
        <dbReference type="EMBL" id="TKA66662.1"/>
    </source>
</evidence>
<sequence>MDPVTVLSIITGAATLAIKCGDIIQRLQDLVKKYKAAELAMLSVIEECNTIQLAWGRIEQWARSSLEDDHQLVERLEQSIYTGTLVMSPLQEDLLALNSQAKLSSFKWKTKLVWNAAIFQEHQHNIRGQVGALTLLLSVINIPHAIERHKALSLKAPALKEVDDSARTIWYMPLAFENDLFTSRVYKRNFRTAKINELSNKLRSTRKGVDSSYGVASKAQEPSKATLLDNAKGAPSTQMPQAATSPHAIGGLNRKGLVVREDRDHQPETINTGIIIRKPDGKMVVSSTLKEEYFDFSSASLATYKARKTISMNQQLMLEAAAAGNLSMVIRLIRTPVDVFSMVEIKWVEVKQNLSKRRVTKKQRTLTEALVASDISGKD</sequence>
<evidence type="ECO:0008006" key="3">
    <source>
        <dbReference type="Google" id="ProtNLM"/>
    </source>
</evidence>
<comment type="caution">
    <text evidence="1">The sequence shown here is derived from an EMBL/GenBank/DDBJ whole genome shotgun (WGS) entry which is preliminary data.</text>
</comment>
<dbReference type="Proteomes" id="UP000308768">
    <property type="component" value="Unassembled WGS sequence"/>
</dbReference>
<gene>
    <name evidence="1" type="ORF">B0A49_09712</name>
</gene>
<evidence type="ECO:0000313" key="2">
    <source>
        <dbReference type="Proteomes" id="UP000308768"/>
    </source>
</evidence>
<organism evidence="1 2">
    <name type="scientific">Cryomyces minteri</name>
    <dbReference type="NCBI Taxonomy" id="331657"/>
    <lineage>
        <taxon>Eukaryota</taxon>
        <taxon>Fungi</taxon>
        <taxon>Dikarya</taxon>
        <taxon>Ascomycota</taxon>
        <taxon>Pezizomycotina</taxon>
        <taxon>Dothideomycetes</taxon>
        <taxon>Dothideomycetes incertae sedis</taxon>
        <taxon>Cryomyces</taxon>
    </lineage>
</organism>
<proteinExistence type="predicted"/>
<name>A0A4U0WSY2_9PEZI</name>
<accession>A0A4U0WSY2</accession>